<dbReference type="KEGG" id="nan:AArc1_0216"/>
<reference evidence="5" key="1">
    <citation type="submission" date="2017-10" db="EMBL/GenBank/DDBJ databases">
        <title>Phenotypic and genomic properties of facultatively anaerobic sulfur-reducing natronoarchaea from hypersaline soda lakes.</title>
        <authorList>
            <person name="Sorokin D.Y."/>
            <person name="Kublanov I.V."/>
            <person name="Roman P."/>
            <person name="Sinninghe Damste J.S."/>
            <person name="Golyshin P.N."/>
            <person name="Rojo D."/>
            <person name="Ciordia S."/>
            <person name="Mena Md.C."/>
            <person name="Ferrer M."/>
            <person name="Messina E."/>
            <person name="Smedile F."/>
            <person name="La Spada G."/>
            <person name="La Cono V."/>
            <person name="Yakimov M.M."/>
        </authorList>
    </citation>
    <scope>NUCLEOTIDE SEQUENCE [LARGE SCALE GENOMIC DNA]</scope>
    <source>
        <strain evidence="5">AArc1</strain>
    </source>
</reference>
<dbReference type="KEGG" id="nag:AArcMg_0214"/>
<dbReference type="GO" id="GO:0070819">
    <property type="term" value="F:menaquinone-dependent protoporphyrinogen oxidase activity"/>
    <property type="evidence" value="ECO:0007669"/>
    <property type="project" value="TreeGrafter"/>
</dbReference>
<accession>A0A346PL42</accession>
<protein>
    <submittedName>
        <fullName evidence="2">Protoporphyrinogen IX oxidase, menaquinone-dependent (Flavodoxin domain)</fullName>
    </submittedName>
    <submittedName>
        <fullName evidence="3">Protoporphyrinogen IX oxidase, oxygen-independent, HemG</fullName>
    </submittedName>
</protein>
<proteinExistence type="predicted"/>
<dbReference type="Gene3D" id="3.40.50.360">
    <property type="match status" value="1"/>
</dbReference>
<evidence type="ECO:0000313" key="3">
    <source>
        <dbReference type="EMBL" id="AXR80237.1"/>
    </source>
</evidence>
<dbReference type="InterPro" id="IPR008254">
    <property type="entry name" value="Flavodoxin/NO_synth"/>
</dbReference>
<dbReference type="PROSITE" id="PS50902">
    <property type="entry name" value="FLAVODOXIN_LIKE"/>
    <property type="match status" value="1"/>
</dbReference>
<dbReference type="Proteomes" id="UP000258707">
    <property type="component" value="Chromosome"/>
</dbReference>
<dbReference type="PANTHER" id="PTHR38030">
    <property type="entry name" value="PROTOPORPHYRINOGEN IX DEHYDROGENASE [MENAQUINONE]"/>
    <property type="match status" value="1"/>
</dbReference>
<dbReference type="PANTHER" id="PTHR38030:SF2">
    <property type="entry name" value="PROTOPORPHYRINOGEN IX DEHYDROGENASE [QUINONE]"/>
    <property type="match status" value="1"/>
</dbReference>
<feature type="domain" description="Flavodoxin-like" evidence="1">
    <location>
        <begin position="12"/>
        <end position="177"/>
    </location>
</feature>
<reference evidence="4" key="2">
    <citation type="submission" date="2018-02" db="EMBL/GenBank/DDBJ databases">
        <title>Phenotypic and genomic properties of facultatively anaerobic sulfur-reducing natronoarchaea from hypersaline soda lakes.</title>
        <authorList>
            <person name="Sorokin D.Y."/>
            <person name="Kublanov I.V."/>
            <person name="Roman P."/>
            <person name="Sinninghe Damste J.S."/>
            <person name="Golyshin P.N."/>
            <person name="Rojo D."/>
            <person name="Ciordia S."/>
            <person name="Mena M.D.C."/>
            <person name="Ferrer M."/>
            <person name="Messina E."/>
            <person name="Smedile F."/>
            <person name="La Spada G."/>
            <person name="La Cono V."/>
            <person name="Yakimov M.M."/>
        </authorList>
    </citation>
    <scope>NUCLEOTIDE SEQUENCE [LARGE SCALE GENOMIC DNA]</scope>
    <source>
        <strain evidence="4">AArc-Mg</strain>
    </source>
</reference>
<sequence>MSGLDNGSEPTILVCYGSSEGQTATVARRMRTALENEGHRVTLVDAAAHPADLEVGSFDGVIVGASIHGGSHQRPVTEFVRTNVDVLNRAPSAFFSVSLTAARETPAQRAPARGYIEEFLETTGWDPDATLVVAGALKYSQYGRLKRLLMRFLAGRSSGDTDTSRDYEYTDWEDVESFAREFATLLEPPTGSTG</sequence>
<dbReference type="InterPro" id="IPR052200">
    <property type="entry name" value="Protoporphyrinogen_IX_DH"/>
</dbReference>
<accession>A0A346PAL5</accession>
<dbReference type="OrthoDB" id="103611at2157"/>
<dbReference type="Pfam" id="PF12724">
    <property type="entry name" value="Flavodoxin_5"/>
    <property type="match status" value="1"/>
</dbReference>
<name>A0A346PAL5_9EURY</name>
<dbReference type="EMBL" id="CP024047">
    <property type="protein sequence ID" value="AXR76560.1"/>
    <property type="molecule type" value="Genomic_DNA"/>
</dbReference>
<dbReference type="EMBL" id="CP027033">
    <property type="protein sequence ID" value="AXR80237.1"/>
    <property type="molecule type" value="Genomic_DNA"/>
</dbReference>
<dbReference type="AlphaFoldDB" id="A0A346PAL5"/>
<evidence type="ECO:0000313" key="4">
    <source>
        <dbReference type="Proteomes" id="UP000258613"/>
    </source>
</evidence>
<dbReference type="SUPFAM" id="SSF52218">
    <property type="entry name" value="Flavoproteins"/>
    <property type="match status" value="1"/>
</dbReference>
<dbReference type="GO" id="GO:0010181">
    <property type="term" value="F:FMN binding"/>
    <property type="evidence" value="ECO:0007669"/>
    <property type="project" value="InterPro"/>
</dbReference>
<dbReference type="GO" id="GO:0006783">
    <property type="term" value="P:heme biosynthetic process"/>
    <property type="evidence" value="ECO:0007669"/>
    <property type="project" value="TreeGrafter"/>
</dbReference>
<evidence type="ECO:0000313" key="5">
    <source>
        <dbReference type="Proteomes" id="UP000258707"/>
    </source>
</evidence>
<reference evidence="2" key="3">
    <citation type="journal article" date="2019" name="Int. J. Syst. Evol. Microbiol.">
        <title>Natronolimnobius sulfurireducens sp. nov. and Halalkaliarchaeum desulfuricum gen. nov., sp. nov., the first sulfur-respiring alkaliphilic haloarchaea from hypersaline alkaline lakes.</title>
        <authorList>
            <person name="Sorokin D.Y."/>
            <person name="Yakimov M."/>
            <person name="Messina E."/>
            <person name="Merkel A.Y."/>
            <person name="Bale N.J."/>
            <person name="Sinninghe Damste J.S."/>
        </authorList>
    </citation>
    <scope>NUCLEOTIDE SEQUENCE</scope>
    <source>
        <strain evidence="3">AArc-Mg</strain>
        <strain evidence="2">AArc1</strain>
    </source>
</reference>
<organism evidence="2 5">
    <name type="scientific">Natrarchaeobaculum sulfurireducens</name>
    <dbReference type="NCBI Taxonomy" id="2044521"/>
    <lineage>
        <taxon>Archaea</taxon>
        <taxon>Methanobacteriati</taxon>
        <taxon>Methanobacteriota</taxon>
        <taxon>Stenosarchaea group</taxon>
        <taxon>Halobacteria</taxon>
        <taxon>Halobacteriales</taxon>
        <taxon>Natrialbaceae</taxon>
        <taxon>Natrarchaeobaculum</taxon>
    </lineage>
</organism>
<evidence type="ECO:0000259" key="1">
    <source>
        <dbReference type="PROSITE" id="PS50902"/>
    </source>
</evidence>
<dbReference type="InterPro" id="IPR029039">
    <property type="entry name" value="Flavoprotein-like_sf"/>
</dbReference>
<dbReference type="RefSeq" id="WP_117362706.1">
    <property type="nucleotide sequence ID" value="NZ_CP024047.1"/>
</dbReference>
<gene>
    <name evidence="2" type="ORF">AArc1_0216</name>
    <name evidence="3" type="ORF">AArcMg_0214</name>
</gene>
<dbReference type="Proteomes" id="UP000258613">
    <property type="component" value="Chromosome"/>
</dbReference>
<keyword evidence="4" id="KW-1185">Reference proteome</keyword>
<dbReference type="InterPro" id="IPR026816">
    <property type="entry name" value="Flavodoxin_dom"/>
</dbReference>
<evidence type="ECO:0000313" key="2">
    <source>
        <dbReference type="EMBL" id="AXR76560.1"/>
    </source>
</evidence>
<dbReference type="GeneID" id="37640700"/>